<evidence type="ECO:0000256" key="7">
    <source>
        <dbReference type="ARBA" id="ARBA00022723"/>
    </source>
</evidence>
<feature type="transmembrane region" description="Helical" evidence="12">
    <location>
        <begin position="13"/>
        <end position="44"/>
    </location>
</feature>
<keyword evidence="7" id="KW-0479">Metal-binding</keyword>
<evidence type="ECO:0000256" key="10">
    <source>
        <dbReference type="ARBA" id="ARBA00023004"/>
    </source>
</evidence>
<organism evidence="13 14">
    <name type="scientific">Rhizobium soli</name>
    <dbReference type="NCBI Taxonomy" id="424798"/>
    <lineage>
        <taxon>Bacteria</taxon>
        <taxon>Pseudomonadati</taxon>
        <taxon>Pseudomonadota</taxon>
        <taxon>Alphaproteobacteria</taxon>
        <taxon>Hyphomicrobiales</taxon>
        <taxon>Rhizobiaceae</taxon>
        <taxon>Rhizobium/Agrobacterium group</taxon>
        <taxon>Rhizobium</taxon>
    </lineage>
</organism>
<dbReference type="GO" id="GO:0009055">
    <property type="term" value="F:electron transfer activity"/>
    <property type="evidence" value="ECO:0007669"/>
    <property type="project" value="TreeGrafter"/>
</dbReference>
<keyword evidence="9 12" id="KW-1133">Transmembrane helix</keyword>
<evidence type="ECO:0000313" key="13">
    <source>
        <dbReference type="EMBL" id="MBB6510199.1"/>
    </source>
</evidence>
<dbReference type="RefSeq" id="WP_092663253.1">
    <property type="nucleotide sequence ID" value="NZ_JACHBU010000007.1"/>
</dbReference>
<protein>
    <submittedName>
        <fullName evidence="13">Cytochrome d ubiquinol oxidase subunit II</fullName>
        <ecNumber evidence="13">1.10.3.-</ecNumber>
    </submittedName>
</protein>
<dbReference type="PANTHER" id="PTHR43141">
    <property type="entry name" value="CYTOCHROME BD2 SUBUNIT II"/>
    <property type="match status" value="1"/>
</dbReference>
<evidence type="ECO:0000256" key="3">
    <source>
        <dbReference type="ARBA" id="ARBA00022448"/>
    </source>
</evidence>
<feature type="transmembrane region" description="Helical" evidence="12">
    <location>
        <begin position="172"/>
        <end position="195"/>
    </location>
</feature>
<feature type="transmembrane region" description="Helical" evidence="12">
    <location>
        <begin position="265"/>
        <end position="287"/>
    </location>
</feature>
<evidence type="ECO:0000256" key="2">
    <source>
        <dbReference type="ARBA" id="ARBA00007543"/>
    </source>
</evidence>
<keyword evidence="3" id="KW-0813">Transport</keyword>
<dbReference type="GO" id="GO:0019646">
    <property type="term" value="P:aerobic electron transport chain"/>
    <property type="evidence" value="ECO:0007669"/>
    <property type="project" value="TreeGrafter"/>
</dbReference>
<keyword evidence="10" id="KW-0408">Iron</keyword>
<dbReference type="GO" id="GO:0070069">
    <property type="term" value="C:cytochrome complex"/>
    <property type="evidence" value="ECO:0007669"/>
    <property type="project" value="TreeGrafter"/>
</dbReference>
<evidence type="ECO:0000256" key="9">
    <source>
        <dbReference type="ARBA" id="ARBA00022989"/>
    </source>
</evidence>
<evidence type="ECO:0000256" key="5">
    <source>
        <dbReference type="ARBA" id="ARBA00022617"/>
    </source>
</evidence>
<evidence type="ECO:0000256" key="6">
    <source>
        <dbReference type="ARBA" id="ARBA00022692"/>
    </source>
</evidence>
<keyword evidence="14" id="KW-1185">Reference proteome</keyword>
<proteinExistence type="inferred from homology"/>
<evidence type="ECO:0000313" key="14">
    <source>
        <dbReference type="Proteomes" id="UP000585437"/>
    </source>
</evidence>
<feature type="transmembrane region" description="Helical" evidence="12">
    <location>
        <begin position="339"/>
        <end position="361"/>
    </location>
</feature>
<dbReference type="GO" id="GO:0016682">
    <property type="term" value="F:oxidoreductase activity, acting on diphenols and related substances as donors, oxygen as acceptor"/>
    <property type="evidence" value="ECO:0007669"/>
    <property type="project" value="TreeGrafter"/>
</dbReference>
<sequence length="382" mass="40861">MSHLPLDYETLRIIWWLLLGVLLIGFAIADGYDLGVGALLPFAAKTDEERRILLNLIGPTWEGNQVWLVLGGGAIFAAWPALYAASFSGFYLAMIAILLALILRPVGFKFRGKVKDPRWRSTWDWALFIGGFVPALIFGVAVGNVLLGVPFGLDGTMRAHYDGNFFGLLRPFALVAGLTSLSMLVMHGAVVIAMRCSGPVAERATRFGRMAAAATVALFALAGLWVAFGMDGYVVTSIQEAAGPSNPLAKTVVTQAGAWLNNYHAYPWMIIAPVLGFVGSLVALAGLGSRRFKIALAGSSLAIFGIISTAGLSLFPFLLPSSIDPAVSLTVWDASSSHLTLFIMLLATVVFLPIVLAYTAWVYHVMRGPVNAASIGRNPNAY</sequence>
<comment type="subcellular location">
    <subcellularLocation>
        <location evidence="1">Cell membrane</location>
        <topology evidence="1">Multi-pass membrane protein</topology>
    </subcellularLocation>
</comment>
<reference evidence="13 14" key="1">
    <citation type="submission" date="2020-08" db="EMBL/GenBank/DDBJ databases">
        <title>The Agave Microbiome: Exploring the role of microbial communities in plant adaptations to desert environments.</title>
        <authorList>
            <person name="Partida-Martinez L.P."/>
        </authorList>
    </citation>
    <scope>NUCLEOTIDE SEQUENCE [LARGE SCALE GENOMIC DNA]</scope>
    <source>
        <strain evidence="13 14">AS3.12</strain>
    </source>
</reference>
<dbReference type="NCBIfam" id="TIGR00203">
    <property type="entry name" value="cydB"/>
    <property type="match status" value="1"/>
</dbReference>
<comment type="caution">
    <text evidence="13">The sequence shown here is derived from an EMBL/GenBank/DDBJ whole genome shotgun (WGS) entry which is preliminary data.</text>
</comment>
<name>A0A7X0MSY8_9HYPH</name>
<keyword evidence="13" id="KW-0560">Oxidoreductase</keyword>
<dbReference type="GO" id="GO:0005886">
    <property type="term" value="C:plasma membrane"/>
    <property type="evidence" value="ECO:0007669"/>
    <property type="project" value="UniProtKB-SubCell"/>
</dbReference>
<evidence type="ECO:0000256" key="4">
    <source>
        <dbReference type="ARBA" id="ARBA00022475"/>
    </source>
</evidence>
<keyword evidence="11 12" id="KW-0472">Membrane</keyword>
<feature type="transmembrane region" description="Helical" evidence="12">
    <location>
        <begin position="127"/>
        <end position="152"/>
    </location>
</feature>
<feature type="transmembrane region" description="Helical" evidence="12">
    <location>
        <begin position="294"/>
        <end position="319"/>
    </location>
</feature>
<evidence type="ECO:0000256" key="11">
    <source>
        <dbReference type="ARBA" id="ARBA00023136"/>
    </source>
</evidence>
<feature type="transmembrane region" description="Helical" evidence="12">
    <location>
        <begin position="89"/>
        <end position="106"/>
    </location>
</feature>
<comment type="similarity">
    <text evidence="2">Belongs to the cytochrome ubiquinol oxidase subunit 2 family.</text>
</comment>
<dbReference type="AlphaFoldDB" id="A0A7X0MSY8"/>
<keyword evidence="5" id="KW-0349">Heme</keyword>
<dbReference type="Pfam" id="PF02322">
    <property type="entry name" value="Cyt_bd_oxida_II"/>
    <property type="match status" value="1"/>
</dbReference>
<dbReference type="EC" id="1.10.3.-" evidence="13"/>
<keyword evidence="8" id="KW-0249">Electron transport</keyword>
<evidence type="ECO:0000256" key="12">
    <source>
        <dbReference type="SAM" id="Phobius"/>
    </source>
</evidence>
<gene>
    <name evidence="13" type="ORF">F4695_003585</name>
</gene>
<dbReference type="EMBL" id="JACHBU010000007">
    <property type="protein sequence ID" value="MBB6510199.1"/>
    <property type="molecule type" value="Genomic_DNA"/>
</dbReference>
<dbReference type="Proteomes" id="UP000585437">
    <property type="component" value="Unassembled WGS sequence"/>
</dbReference>
<dbReference type="PIRSF" id="PIRSF000267">
    <property type="entry name" value="Cyt_oxidse_sub2"/>
    <property type="match status" value="1"/>
</dbReference>
<dbReference type="PANTHER" id="PTHR43141:SF5">
    <property type="entry name" value="CYTOCHROME BD-I UBIQUINOL OXIDASE SUBUNIT 2"/>
    <property type="match status" value="1"/>
</dbReference>
<evidence type="ECO:0000256" key="8">
    <source>
        <dbReference type="ARBA" id="ARBA00022982"/>
    </source>
</evidence>
<feature type="transmembrane region" description="Helical" evidence="12">
    <location>
        <begin position="207"/>
        <end position="228"/>
    </location>
</feature>
<dbReference type="InterPro" id="IPR003317">
    <property type="entry name" value="Cyt-d_oxidase_su2"/>
</dbReference>
<dbReference type="GO" id="GO:0046872">
    <property type="term" value="F:metal ion binding"/>
    <property type="evidence" value="ECO:0007669"/>
    <property type="project" value="UniProtKB-KW"/>
</dbReference>
<keyword evidence="6 12" id="KW-0812">Transmembrane</keyword>
<accession>A0A7X0MSY8</accession>
<keyword evidence="4" id="KW-1003">Cell membrane</keyword>
<evidence type="ECO:0000256" key="1">
    <source>
        <dbReference type="ARBA" id="ARBA00004651"/>
    </source>
</evidence>